<keyword evidence="2" id="KW-0012">Acyltransferase</keyword>
<comment type="caution">
    <text evidence="4">The sequence shown here is derived from an EMBL/GenBank/DDBJ whole genome shotgun (WGS) entry which is preliminary data.</text>
</comment>
<evidence type="ECO:0000313" key="4">
    <source>
        <dbReference type="EMBL" id="PSC04587.1"/>
    </source>
</evidence>
<dbReference type="OrthoDB" id="9799681at2"/>
<gene>
    <name evidence="4" type="ORF">SLNSH_12465</name>
</gene>
<evidence type="ECO:0000313" key="5">
    <source>
        <dbReference type="Proteomes" id="UP000239772"/>
    </source>
</evidence>
<accession>A0A2T1HSH3</accession>
<protein>
    <submittedName>
        <fullName evidence="4">GNAT family N-acetyltransferase</fullName>
    </submittedName>
</protein>
<organism evidence="4 5">
    <name type="scientific">Alsobacter soli</name>
    <dbReference type="NCBI Taxonomy" id="2109933"/>
    <lineage>
        <taxon>Bacteria</taxon>
        <taxon>Pseudomonadati</taxon>
        <taxon>Pseudomonadota</taxon>
        <taxon>Alphaproteobacteria</taxon>
        <taxon>Hyphomicrobiales</taxon>
        <taxon>Alsobacteraceae</taxon>
        <taxon>Alsobacter</taxon>
    </lineage>
</organism>
<dbReference type="InterPro" id="IPR000182">
    <property type="entry name" value="GNAT_dom"/>
</dbReference>
<dbReference type="RefSeq" id="WP_106337332.1">
    <property type="nucleotide sequence ID" value="NZ_PVZS01000012.1"/>
</dbReference>
<dbReference type="PANTHER" id="PTHR43877">
    <property type="entry name" value="AMINOALKYLPHOSPHONATE N-ACETYLTRANSFERASE-RELATED-RELATED"/>
    <property type="match status" value="1"/>
</dbReference>
<dbReference type="PROSITE" id="PS51186">
    <property type="entry name" value="GNAT"/>
    <property type="match status" value="1"/>
</dbReference>
<feature type="domain" description="N-acetyltransferase" evidence="3">
    <location>
        <begin position="8"/>
        <end position="168"/>
    </location>
</feature>
<dbReference type="Pfam" id="PF00583">
    <property type="entry name" value="Acetyltransf_1"/>
    <property type="match status" value="1"/>
</dbReference>
<dbReference type="EMBL" id="PVZS01000012">
    <property type="protein sequence ID" value="PSC04587.1"/>
    <property type="molecule type" value="Genomic_DNA"/>
</dbReference>
<evidence type="ECO:0000256" key="2">
    <source>
        <dbReference type="ARBA" id="ARBA00023315"/>
    </source>
</evidence>
<keyword evidence="1 4" id="KW-0808">Transferase</keyword>
<proteinExistence type="predicted"/>
<dbReference type="InterPro" id="IPR050832">
    <property type="entry name" value="Bact_Acetyltransf"/>
</dbReference>
<dbReference type="AlphaFoldDB" id="A0A2T1HSH3"/>
<dbReference type="Gene3D" id="3.40.630.30">
    <property type="match status" value="1"/>
</dbReference>
<name>A0A2T1HSH3_9HYPH</name>
<dbReference type="CDD" id="cd04301">
    <property type="entry name" value="NAT_SF"/>
    <property type="match status" value="1"/>
</dbReference>
<sequence length="172" mass="19368">MTPLDPALRIRPAVDADGPAMADLIRAVFAEYDDCPFVPEEFPELEAPATHYGPRKGGVLWVVEREGPDGSRRIVGSLAVTPHAERYTFELFKVYVAADERGQGLSARLLCDAMTYARERGGRRMVLWSDTRFKRGHAFYRKHGFRQLPGIRALHDVGRSFEYAFARDIGQA</sequence>
<dbReference type="Proteomes" id="UP000239772">
    <property type="component" value="Unassembled WGS sequence"/>
</dbReference>
<dbReference type="GO" id="GO:0016747">
    <property type="term" value="F:acyltransferase activity, transferring groups other than amino-acyl groups"/>
    <property type="evidence" value="ECO:0007669"/>
    <property type="project" value="InterPro"/>
</dbReference>
<evidence type="ECO:0000256" key="1">
    <source>
        <dbReference type="ARBA" id="ARBA00022679"/>
    </source>
</evidence>
<keyword evidence="5" id="KW-1185">Reference proteome</keyword>
<dbReference type="InterPro" id="IPR016181">
    <property type="entry name" value="Acyl_CoA_acyltransferase"/>
</dbReference>
<evidence type="ECO:0000259" key="3">
    <source>
        <dbReference type="PROSITE" id="PS51186"/>
    </source>
</evidence>
<reference evidence="5" key="1">
    <citation type="submission" date="2018-03" db="EMBL/GenBank/DDBJ databases">
        <authorList>
            <person name="Sun L."/>
            <person name="Liu H."/>
            <person name="Chen W."/>
            <person name="Huang K."/>
            <person name="Liu W."/>
            <person name="Gao X."/>
        </authorList>
    </citation>
    <scope>NUCLEOTIDE SEQUENCE [LARGE SCALE GENOMIC DNA]</scope>
    <source>
        <strain evidence="5">SH9</strain>
    </source>
</reference>
<dbReference type="SUPFAM" id="SSF55729">
    <property type="entry name" value="Acyl-CoA N-acyltransferases (Nat)"/>
    <property type="match status" value="1"/>
</dbReference>